<dbReference type="EMBL" id="CYRX01000033">
    <property type="protein sequence ID" value="CUH61663.1"/>
    <property type="molecule type" value="Genomic_DNA"/>
</dbReference>
<proteinExistence type="predicted"/>
<dbReference type="Proteomes" id="UP000051298">
    <property type="component" value="Unassembled WGS sequence"/>
</dbReference>
<dbReference type="STRING" id="266809.PM03_00280"/>
<gene>
    <name evidence="1" type="ORF">THS5294_02975</name>
</gene>
<dbReference type="AlphaFoldDB" id="A0A0P1F312"/>
<evidence type="ECO:0000313" key="1">
    <source>
        <dbReference type="EMBL" id="CUH61663.1"/>
    </source>
</evidence>
<reference evidence="1 2" key="1">
    <citation type="submission" date="2015-09" db="EMBL/GenBank/DDBJ databases">
        <authorList>
            <consortium name="Swine Surveillance"/>
        </authorList>
    </citation>
    <scope>NUCLEOTIDE SEQUENCE [LARGE SCALE GENOMIC DNA]</scope>
    <source>
        <strain evidence="1 2">CECT 5294</strain>
    </source>
</reference>
<dbReference type="RefSeq" id="WP_058124335.1">
    <property type="nucleotide sequence ID" value="NZ_CYRX01000033.1"/>
</dbReference>
<organism evidence="1 2">
    <name type="scientific">Thalassobacter stenotrophicus</name>
    <dbReference type="NCBI Taxonomy" id="266809"/>
    <lineage>
        <taxon>Bacteria</taxon>
        <taxon>Pseudomonadati</taxon>
        <taxon>Pseudomonadota</taxon>
        <taxon>Alphaproteobacteria</taxon>
        <taxon>Rhodobacterales</taxon>
        <taxon>Roseobacteraceae</taxon>
        <taxon>Thalassobacter</taxon>
    </lineage>
</organism>
<evidence type="ECO:0008006" key="3">
    <source>
        <dbReference type="Google" id="ProtNLM"/>
    </source>
</evidence>
<name>A0A0P1F312_9RHOB</name>
<accession>A0A0P1F312</accession>
<dbReference type="eggNOG" id="ENOG50316FU">
    <property type="taxonomic scope" value="Bacteria"/>
</dbReference>
<sequence>MMKFILPLLLVVLGVGGGAAAGFFLKPAPVEVVDEDGTHDCLPSETTQTLKAVEAETPSELEYVKLNNQFVIPVLKSGRVAALVILSLSVEVSGDQDATVYEREPKLRDLFNEVLFFHANTGGFDGVFTDFSKMEMLRKGLSEAAHKALGGTHVGVLITDIVRQDA</sequence>
<evidence type="ECO:0000313" key="2">
    <source>
        <dbReference type="Proteomes" id="UP000051298"/>
    </source>
</evidence>
<protein>
    <recommendedName>
        <fullName evidence="3">Flagellar protein FliL</fullName>
    </recommendedName>
</protein>